<sequence length="191" mass="20619">MNGSSHNAPSDVEITLKRGPAGLGFNIVGGVDQQYLTNDSGIYVAKIKENGAAALDGRLQEGDKILAINGRKLDNLSHGAAVELFRSAGEDVHLHIQQQPIPQNGPTSSRADGESSSSFGTWTIQTGCRQETETEVELCFWAEDRPTEDDFSRVVPPECWNEPELVPCHVELLVSVLLPVCSPRGGSLCCF</sequence>
<dbReference type="EMBL" id="JACTAM010000013">
    <property type="protein sequence ID" value="KAI2657985.1"/>
    <property type="molecule type" value="Genomic_DNA"/>
</dbReference>
<evidence type="ECO:0000259" key="4">
    <source>
        <dbReference type="PROSITE" id="PS50106"/>
    </source>
</evidence>
<dbReference type="SUPFAM" id="SSF50156">
    <property type="entry name" value="PDZ domain-like"/>
    <property type="match status" value="1"/>
</dbReference>
<dbReference type="CDD" id="cd06709">
    <property type="entry name" value="PDZ_SYNJ2BP-like"/>
    <property type="match status" value="1"/>
</dbReference>
<organism evidence="5 6">
    <name type="scientific">Labeo rohita</name>
    <name type="common">Indian major carp</name>
    <name type="synonym">Cyprinus rohita</name>
    <dbReference type="NCBI Taxonomy" id="84645"/>
    <lineage>
        <taxon>Eukaryota</taxon>
        <taxon>Metazoa</taxon>
        <taxon>Chordata</taxon>
        <taxon>Craniata</taxon>
        <taxon>Vertebrata</taxon>
        <taxon>Euteleostomi</taxon>
        <taxon>Actinopterygii</taxon>
        <taxon>Neopterygii</taxon>
        <taxon>Teleostei</taxon>
        <taxon>Ostariophysi</taxon>
        <taxon>Cypriniformes</taxon>
        <taxon>Cyprinidae</taxon>
        <taxon>Labeoninae</taxon>
        <taxon>Labeonini</taxon>
        <taxon>Labeo</taxon>
    </lineage>
</organism>
<evidence type="ECO:0000256" key="2">
    <source>
        <dbReference type="ARBA" id="ARBA00023136"/>
    </source>
</evidence>
<comment type="subcellular location">
    <subcellularLocation>
        <location evidence="1">Membrane</location>
    </subcellularLocation>
</comment>
<feature type="region of interest" description="Disordered" evidence="3">
    <location>
        <begin position="99"/>
        <end position="118"/>
    </location>
</feature>
<gene>
    <name evidence="5" type="ORF">H4Q32_009435</name>
</gene>
<dbReference type="Pfam" id="PF00595">
    <property type="entry name" value="PDZ"/>
    <property type="match status" value="1"/>
</dbReference>
<comment type="caution">
    <text evidence="5">The sequence shown here is derived from an EMBL/GenBank/DDBJ whole genome shotgun (WGS) entry which is preliminary data.</text>
</comment>
<proteinExistence type="predicted"/>
<dbReference type="SMART" id="SM00228">
    <property type="entry name" value="PDZ"/>
    <property type="match status" value="1"/>
</dbReference>
<evidence type="ECO:0000313" key="6">
    <source>
        <dbReference type="Proteomes" id="UP000830375"/>
    </source>
</evidence>
<dbReference type="PANTHER" id="PTHR23119">
    <property type="entry name" value="DISCS LARGE"/>
    <property type="match status" value="1"/>
</dbReference>
<feature type="domain" description="PDZ" evidence="4">
    <location>
        <begin position="13"/>
        <end position="100"/>
    </location>
</feature>
<dbReference type="Proteomes" id="UP000830375">
    <property type="component" value="Unassembled WGS sequence"/>
</dbReference>
<dbReference type="Gene3D" id="2.30.42.10">
    <property type="match status" value="1"/>
</dbReference>
<keyword evidence="2" id="KW-0472">Membrane</keyword>
<name>A0ABQ8M510_LABRO</name>
<protein>
    <submittedName>
        <fullName evidence="5">Synaptojanin-2-binding protein</fullName>
    </submittedName>
</protein>
<keyword evidence="6" id="KW-1185">Reference proteome</keyword>
<dbReference type="InterPro" id="IPR001478">
    <property type="entry name" value="PDZ"/>
</dbReference>
<dbReference type="PROSITE" id="PS50106">
    <property type="entry name" value="PDZ"/>
    <property type="match status" value="1"/>
</dbReference>
<accession>A0ABQ8M510</accession>
<evidence type="ECO:0000256" key="1">
    <source>
        <dbReference type="ARBA" id="ARBA00004370"/>
    </source>
</evidence>
<evidence type="ECO:0000313" key="5">
    <source>
        <dbReference type="EMBL" id="KAI2657985.1"/>
    </source>
</evidence>
<dbReference type="PANTHER" id="PTHR23119:SF51">
    <property type="entry name" value="DISKS LARGE 1 TUMOR SUPPRESSOR PROTEIN"/>
    <property type="match status" value="1"/>
</dbReference>
<reference evidence="5 6" key="1">
    <citation type="submission" date="2022-01" db="EMBL/GenBank/DDBJ databases">
        <title>A high-quality chromosome-level genome assembly of rohu carp, Labeo rohita.</title>
        <authorList>
            <person name="Arick M.A. II"/>
            <person name="Hsu C.-Y."/>
            <person name="Magbanua Z."/>
            <person name="Pechanova O."/>
            <person name="Grover C."/>
            <person name="Miller E."/>
            <person name="Thrash A."/>
            <person name="Ezzel L."/>
            <person name="Alam S."/>
            <person name="Benzie J."/>
            <person name="Hamilton M."/>
            <person name="Karsi A."/>
            <person name="Lawrence M.L."/>
            <person name="Peterson D.G."/>
        </authorList>
    </citation>
    <scope>NUCLEOTIDE SEQUENCE [LARGE SCALE GENOMIC DNA]</scope>
    <source>
        <strain evidence="6">BAU-BD-2019</strain>
        <tissue evidence="5">Blood</tissue>
    </source>
</reference>
<evidence type="ECO:0000256" key="3">
    <source>
        <dbReference type="SAM" id="MobiDB-lite"/>
    </source>
</evidence>
<dbReference type="InterPro" id="IPR050614">
    <property type="entry name" value="Synaptic_Scaffolding_LAP-MAGUK"/>
</dbReference>
<dbReference type="InterPro" id="IPR036034">
    <property type="entry name" value="PDZ_sf"/>
</dbReference>